<dbReference type="GO" id="GO:0016757">
    <property type="term" value="F:glycosyltransferase activity"/>
    <property type="evidence" value="ECO:0007669"/>
    <property type="project" value="UniProtKB-KW"/>
</dbReference>
<proteinExistence type="inferred from homology"/>
<keyword evidence="9" id="KW-0472">Membrane</keyword>
<evidence type="ECO:0000256" key="2">
    <source>
        <dbReference type="ARBA" id="ARBA00004881"/>
    </source>
</evidence>
<protein>
    <recommendedName>
        <fullName evidence="13">O-fucosyltransferase family protein</fullName>
    </recommendedName>
</protein>
<keyword evidence="12" id="KW-0119">Carbohydrate metabolism</keyword>
<reference evidence="16" key="1">
    <citation type="journal article" date="2019" name="Gigascience">
        <title>De novo genome assembly of the endangered Acer yangbiense, a plant species with extremely small populations endemic to Yunnan Province, China.</title>
        <authorList>
            <person name="Yang J."/>
            <person name="Wariss H.M."/>
            <person name="Tao L."/>
            <person name="Zhang R."/>
            <person name="Yun Q."/>
            <person name="Hollingsworth P."/>
            <person name="Dao Z."/>
            <person name="Luo G."/>
            <person name="Guo H."/>
            <person name="Ma Y."/>
            <person name="Sun W."/>
        </authorList>
    </citation>
    <scope>NUCLEOTIDE SEQUENCE [LARGE SCALE GENOMIC DNA]</scope>
    <source>
        <strain evidence="16">cv. Malutang</strain>
    </source>
</reference>
<dbReference type="Pfam" id="PF10250">
    <property type="entry name" value="O-FucT"/>
    <property type="match status" value="2"/>
</dbReference>
<sequence length="786" mass="89121">MVIIKSKMKLIALFVLGMSVGSLVVHLSITKFSGMGLEQYSSMDGLRHDFDSVLGPQQSRNKKLWGDVKSLEPLQPYANPRINHPGKGFSSSFVKFIYFALASTTHLQLIFYFSTAPNENNNGFIYAKVFGGFEKIRSSICDLVTISRLLNATLVIPEIQESLRSKGVSYKFKSFSYLYDEEQFIASLTSDVIIVKSLPENLKEARKRNEFPIFKPKSSTSPNYYIQEILPKLKKDKVIGLILTDGGCLQVGSSILLISFVFNFYLSTMNWNPFLWEVSLMSLVSLVESPLLKGNLSSNICMYRLFILGSKHSYALCTKEIKESCKNNSSSLQSILPPSMSELQRLRCRVSFHALQFRSEIQILGRRMVGRLRAWGQPFLAYHPGLLRDTLAYHGCAELFQYSVEDSATEYLRENESTYSFRAQMIKQGIVNEKLSIESHLRRENGSCPLMPEEVGLVLRAMGYPPKTIIYLAGSETFGGQRVLIPLRGMFSNLVDSTSLCSKKELSDLVGPETSLPEDLYHPPPSKSEKQLKEEWNKAGPRPRPLPPPPDRPIYRHEKEGWYGWITETDKEPNPSAMNLRMQAHRLLWDALDYIISVEADAFFPGFHNDGSRWPDFASLVMGQRLYESPSSRTYRPDREVVAKLFNITRENMYHPKHNWTLSVKDHLNKSLGEDGLIRQSLFSKPVSFLSHPFPECSCRTLSVKVPDQLKSNDGRILYGGEDECPTWMKRSQEAGSVEATDGRNNDSDLAEYESDTTELPESDDDGSKSSTALPFDRDDEWDPND</sequence>
<name>A0A5C7IAT8_9ROSI</name>
<dbReference type="PANTHER" id="PTHR31741">
    <property type="entry name" value="OS02G0726500 PROTEIN-RELATED"/>
    <property type="match status" value="1"/>
</dbReference>
<feature type="compositionally biased region" description="Acidic residues" evidence="14">
    <location>
        <begin position="749"/>
        <end position="765"/>
    </location>
</feature>
<comment type="similarity">
    <text evidence="3">Belongs to the glycosyltransferase GT106 family.</text>
</comment>
<evidence type="ECO:0000256" key="4">
    <source>
        <dbReference type="ARBA" id="ARBA00022676"/>
    </source>
</evidence>
<evidence type="ECO:0000256" key="11">
    <source>
        <dbReference type="ARBA" id="ARBA00023253"/>
    </source>
</evidence>
<evidence type="ECO:0000256" key="1">
    <source>
        <dbReference type="ARBA" id="ARBA00004606"/>
    </source>
</evidence>
<evidence type="ECO:0000256" key="8">
    <source>
        <dbReference type="ARBA" id="ARBA00022989"/>
    </source>
</evidence>
<dbReference type="EMBL" id="VAHF01000003">
    <property type="protein sequence ID" value="TXG66355.1"/>
    <property type="molecule type" value="Genomic_DNA"/>
</dbReference>
<dbReference type="GO" id="GO:0006004">
    <property type="term" value="P:fucose metabolic process"/>
    <property type="evidence" value="ECO:0007669"/>
    <property type="project" value="UniProtKB-KW"/>
</dbReference>
<evidence type="ECO:0000256" key="14">
    <source>
        <dbReference type="SAM" id="MobiDB-lite"/>
    </source>
</evidence>
<evidence type="ECO:0000256" key="9">
    <source>
        <dbReference type="ARBA" id="ARBA00023136"/>
    </source>
</evidence>
<evidence type="ECO:0000256" key="13">
    <source>
        <dbReference type="ARBA" id="ARBA00030350"/>
    </source>
</evidence>
<evidence type="ECO:0000313" key="15">
    <source>
        <dbReference type="EMBL" id="TXG66355.1"/>
    </source>
</evidence>
<feature type="compositionally biased region" description="Pro residues" evidence="14">
    <location>
        <begin position="542"/>
        <end position="552"/>
    </location>
</feature>
<keyword evidence="7" id="KW-0735">Signal-anchor</keyword>
<accession>A0A5C7IAT8</accession>
<evidence type="ECO:0000256" key="10">
    <source>
        <dbReference type="ARBA" id="ARBA00023180"/>
    </source>
</evidence>
<evidence type="ECO:0000256" key="7">
    <source>
        <dbReference type="ARBA" id="ARBA00022968"/>
    </source>
</evidence>
<evidence type="ECO:0000256" key="12">
    <source>
        <dbReference type="ARBA" id="ARBA00023277"/>
    </source>
</evidence>
<feature type="region of interest" description="Disordered" evidence="14">
    <location>
        <begin position="511"/>
        <end position="553"/>
    </location>
</feature>
<dbReference type="AlphaFoldDB" id="A0A5C7IAT8"/>
<keyword evidence="8" id="KW-1133">Transmembrane helix</keyword>
<dbReference type="PANTHER" id="PTHR31741:SF6">
    <property type="entry name" value="PROTEIN EMBRYO SAC DEVELOPMENT ARREST 30"/>
    <property type="match status" value="1"/>
</dbReference>
<keyword evidence="10" id="KW-0325">Glycoprotein</keyword>
<dbReference type="OrthoDB" id="743588at2759"/>
<keyword evidence="4" id="KW-0328">Glycosyltransferase</keyword>
<comment type="subcellular location">
    <subcellularLocation>
        <location evidence="1">Membrane</location>
        <topology evidence="1">Single-pass type II membrane protein</topology>
    </subcellularLocation>
</comment>
<dbReference type="InterPro" id="IPR019378">
    <property type="entry name" value="GDP-Fuc_O-FucTrfase"/>
</dbReference>
<keyword evidence="16" id="KW-1185">Reference proteome</keyword>
<dbReference type="GO" id="GO:0009507">
    <property type="term" value="C:chloroplast"/>
    <property type="evidence" value="ECO:0007669"/>
    <property type="project" value="TreeGrafter"/>
</dbReference>
<evidence type="ECO:0000256" key="6">
    <source>
        <dbReference type="ARBA" id="ARBA00022692"/>
    </source>
</evidence>
<comment type="caution">
    <text evidence="15">The sequence shown here is derived from an EMBL/GenBank/DDBJ whole genome shotgun (WGS) entry which is preliminary data.</text>
</comment>
<keyword evidence="11" id="KW-0294">Fucose metabolism</keyword>
<feature type="compositionally biased region" description="Basic and acidic residues" evidence="14">
    <location>
        <begin position="527"/>
        <end position="537"/>
    </location>
</feature>
<dbReference type="GO" id="GO:0005794">
    <property type="term" value="C:Golgi apparatus"/>
    <property type="evidence" value="ECO:0007669"/>
    <property type="project" value="TreeGrafter"/>
</dbReference>
<evidence type="ECO:0000313" key="16">
    <source>
        <dbReference type="Proteomes" id="UP000323000"/>
    </source>
</evidence>
<evidence type="ECO:0000256" key="5">
    <source>
        <dbReference type="ARBA" id="ARBA00022679"/>
    </source>
</evidence>
<organism evidence="15 16">
    <name type="scientific">Acer yangbiense</name>
    <dbReference type="NCBI Taxonomy" id="1000413"/>
    <lineage>
        <taxon>Eukaryota</taxon>
        <taxon>Viridiplantae</taxon>
        <taxon>Streptophyta</taxon>
        <taxon>Embryophyta</taxon>
        <taxon>Tracheophyta</taxon>
        <taxon>Spermatophyta</taxon>
        <taxon>Magnoliopsida</taxon>
        <taxon>eudicotyledons</taxon>
        <taxon>Gunneridae</taxon>
        <taxon>Pentapetalae</taxon>
        <taxon>rosids</taxon>
        <taxon>malvids</taxon>
        <taxon>Sapindales</taxon>
        <taxon>Sapindaceae</taxon>
        <taxon>Hippocastanoideae</taxon>
        <taxon>Acereae</taxon>
        <taxon>Acer</taxon>
    </lineage>
</organism>
<keyword evidence="6" id="KW-0812">Transmembrane</keyword>
<dbReference type="GO" id="GO:0016020">
    <property type="term" value="C:membrane"/>
    <property type="evidence" value="ECO:0007669"/>
    <property type="project" value="UniProtKB-SubCell"/>
</dbReference>
<feature type="region of interest" description="Disordered" evidence="14">
    <location>
        <begin position="732"/>
        <end position="786"/>
    </location>
</feature>
<evidence type="ECO:0000256" key="3">
    <source>
        <dbReference type="ARBA" id="ARBA00007737"/>
    </source>
</evidence>
<comment type="pathway">
    <text evidence="2">Glycan metabolism.</text>
</comment>
<keyword evidence="5" id="KW-0808">Transferase</keyword>
<gene>
    <name evidence="15" type="ORF">EZV62_007630</name>
</gene>
<dbReference type="Proteomes" id="UP000323000">
    <property type="component" value="Chromosome 3"/>
</dbReference>